<organism evidence="2 3">
    <name type="scientific">Phrynosoma platyrhinos</name>
    <name type="common">Desert horned lizard</name>
    <dbReference type="NCBI Taxonomy" id="52577"/>
    <lineage>
        <taxon>Eukaryota</taxon>
        <taxon>Metazoa</taxon>
        <taxon>Chordata</taxon>
        <taxon>Craniata</taxon>
        <taxon>Vertebrata</taxon>
        <taxon>Euteleostomi</taxon>
        <taxon>Lepidosauria</taxon>
        <taxon>Squamata</taxon>
        <taxon>Bifurcata</taxon>
        <taxon>Unidentata</taxon>
        <taxon>Episquamata</taxon>
        <taxon>Toxicofera</taxon>
        <taxon>Iguania</taxon>
        <taxon>Phrynosomatidae</taxon>
        <taxon>Phrynosomatinae</taxon>
        <taxon>Phrynosoma</taxon>
    </lineage>
</organism>
<reference evidence="2 3" key="1">
    <citation type="journal article" date="2022" name="Gigascience">
        <title>A chromosome-level genome assembly and annotation of the desert horned lizard, Phrynosoma platyrhinos, provides insight into chromosomal rearrangements among reptiles.</title>
        <authorList>
            <person name="Koochekian N."/>
            <person name="Ascanio A."/>
            <person name="Farleigh K."/>
            <person name="Card D.C."/>
            <person name="Schield D.R."/>
            <person name="Castoe T.A."/>
            <person name="Jezkova T."/>
        </authorList>
    </citation>
    <scope>NUCLEOTIDE SEQUENCE [LARGE SCALE GENOMIC DNA]</scope>
    <source>
        <strain evidence="2">NK-2021</strain>
    </source>
</reference>
<dbReference type="Proteomes" id="UP000826234">
    <property type="component" value="Unassembled WGS sequence"/>
</dbReference>
<protein>
    <recommendedName>
        <fullName evidence="4">Signal transducer CD24</fullName>
    </recommendedName>
</protein>
<proteinExistence type="predicted"/>
<evidence type="ECO:0000313" key="3">
    <source>
        <dbReference type="Proteomes" id="UP000826234"/>
    </source>
</evidence>
<comment type="caution">
    <text evidence="2">The sequence shown here is derived from an EMBL/GenBank/DDBJ whole genome shotgun (WGS) entry which is preliminary data.</text>
</comment>
<accession>A0ABQ7SXZ9</accession>
<evidence type="ECO:0000313" key="2">
    <source>
        <dbReference type="EMBL" id="KAH0622191.1"/>
    </source>
</evidence>
<evidence type="ECO:0000256" key="1">
    <source>
        <dbReference type="SAM" id="SignalP"/>
    </source>
</evidence>
<evidence type="ECO:0008006" key="4">
    <source>
        <dbReference type="Google" id="ProtNLM"/>
    </source>
</evidence>
<feature type="signal peptide" evidence="1">
    <location>
        <begin position="1"/>
        <end position="23"/>
    </location>
</feature>
<feature type="chain" id="PRO_5046537979" description="Signal transducer CD24" evidence="1">
    <location>
        <begin position="24"/>
        <end position="93"/>
    </location>
</feature>
<gene>
    <name evidence="2" type="ORF">JD844_024286</name>
</gene>
<sequence>MAMGQRMALGLLLLALLLPTQEGLPKLLRLRAFRTFRTTGGENGTTVSPANSTSSVTSVPLSTLNITTPAAHGNSLQSTTGLFILAISLLYVC</sequence>
<dbReference type="EMBL" id="JAIPUX010003289">
    <property type="protein sequence ID" value="KAH0622191.1"/>
    <property type="molecule type" value="Genomic_DNA"/>
</dbReference>
<keyword evidence="3" id="KW-1185">Reference proteome</keyword>
<name>A0ABQ7SXZ9_PHRPL</name>
<keyword evidence="1" id="KW-0732">Signal</keyword>